<dbReference type="Proteomes" id="UP001347796">
    <property type="component" value="Unassembled WGS sequence"/>
</dbReference>
<reference evidence="5 6" key="1">
    <citation type="submission" date="2024-01" db="EMBL/GenBank/DDBJ databases">
        <title>The genome of the rayed Mediterranean limpet Patella caerulea (Linnaeus, 1758).</title>
        <authorList>
            <person name="Anh-Thu Weber A."/>
            <person name="Halstead-Nussloch G."/>
        </authorList>
    </citation>
    <scope>NUCLEOTIDE SEQUENCE [LARGE SCALE GENOMIC DNA]</scope>
    <source>
        <strain evidence="5">AATW-2023a</strain>
        <tissue evidence="5">Whole specimen</tissue>
    </source>
</reference>
<dbReference type="InterPro" id="IPR036770">
    <property type="entry name" value="Ankyrin_rpt-contain_sf"/>
</dbReference>
<dbReference type="Pfam" id="PF20720">
    <property type="entry name" value="nSTAND3"/>
    <property type="match status" value="1"/>
</dbReference>
<keyword evidence="2 3" id="KW-0040">ANK repeat</keyword>
<dbReference type="SUPFAM" id="SSF48403">
    <property type="entry name" value="Ankyrin repeat"/>
    <property type="match status" value="4"/>
</dbReference>
<dbReference type="Gene3D" id="1.25.40.20">
    <property type="entry name" value="Ankyrin repeat-containing domain"/>
    <property type="match status" value="9"/>
</dbReference>
<dbReference type="InterPro" id="IPR001315">
    <property type="entry name" value="CARD"/>
</dbReference>
<evidence type="ECO:0000256" key="3">
    <source>
        <dbReference type="PROSITE-ProRule" id="PRU00023"/>
    </source>
</evidence>
<dbReference type="SMART" id="SM00248">
    <property type="entry name" value="ANK"/>
    <property type="match status" value="26"/>
</dbReference>
<name>A0AAN8QAW8_PATCE</name>
<dbReference type="Gene3D" id="1.10.533.10">
    <property type="entry name" value="Death Domain, Fas"/>
    <property type="match status" value="2"/>
</dbReference>
<dbReference type="PROSITE" id="PS50209">
    <property type="entry name" value="CARD"/>
    <property type="match status" value="2"/>
</dbReference>
<evidence type="ECO:0000313" key="5">
    <source>
        <dbReference type="EMBL" id="KAK6186945.1"/>
    </source>
</evidence>
<dbReference type="Pfam" id="PF12796">
    <property type="entry name" value="Ank_2"/>
    <property type="match status" value="5"/>
</dbReference>
<gene>
    <name evidence="5" type="ORF">SNE40_006201</name>
</gene>
<feature type="domain" description="CARD" evidence="4">
    <location>
        <begin position="8"/>
        <end position="104"/>
    </location>
</feature>
<dbReference type="PANTHER" id="PTHR24198">
    <property type="entry name" value="ANKYRIN REPEAT AND PROTEIN KINASE DOMAIN-CONTAINING PROTEIN"/>
    <property type="match status" value="1"/>
</dbReference>
<dbReference type="InterPro" id="IPR002110">
    <property type="entry name" value="Ankyrin_rpt"/>
</dbReference>
<dbReference type="PANTHER" id="PTHR24198:SF165">
    <property type="entry name" value="ANKYRIN REPEAT-CONTAINING PROTEIN-RELATED"/>
    <property type="match status" value="1"/>
</dbReference>
<dbReference type="PROSITE" id="PS50088">
    <property type="entry name" value="ANK_REPEAT"/>
    <property type="match status" value="2"/>
</dbReference>
<dbReference type="InterPro" id="IPR049050">
    <property type="entry name" value="nSTAND3"/>
</dbReference>
<dbReference type="Pfam" id="PF00619">
    <property type="entry name" value="CARD"/>
    <property type="match status" value="2"/>
</dbReference>
<proteinExistence type="predicted"/>
<evidence type="ECO:0000256" key="1">
    <source>
        <dbReference type="ARBA" id="ARBA00022737"/>
    </source>
</evidence>
<organism evidence="5 6">
    <name type="scientific">Patella caerulea</name>
    <name type="common">Rayed Mediterranean limpet</name>
    <dbReference type="NCBI Taxonomy" id="87958"/>
    <lineage>
        <taxon>Eukaryota</taxon>
        <taxon>Metazoa</taxon>
        <taxon>Spiralia</taxon>
        <taxon>Lophotrochozoa</taxon>
        <taxon>Mollusca</taxon>
        <taxon>Gastropoda</taxon>
        <taxon>Patellogastropoda</taxon>
        <taxon>Patelloidea</taxon>
        <taxon>Patellidae</taxon>
        <taxon>Patella</taxon>
    </lineage>
</organism>
<dbReference type="EMBL" id="JAZGQO010000005">
    <property type="protein sequence ID" value="KAK6186945.1"/>
    <property type="molecule type" value="Genomic_DNA"/>
</dbReference>
<evidence type="ECO:0000259" key="4">
    <source>
        <dbReference type="PROSITE" id="PS50209"/>
    </source>
</evidence>
<accession>A0AAN8QAW8</accession>
<sequence length="1974" mass="222459">MPCVIGRLPDDQYNNIVDNYTDIIEDIKHDPVGLARSLFQKRVFEDNDIEKIKREERCVTGSKTNAAAKLLDILLNSGNAAYGKFIETLKENGYSKTVRLLTSEKEVHEPKDGNADDTFREKGVVTEKQHIKVEKGRPPEDMYNKIRSNYDFLTDEIKNDYKDVMSSLFNYKAISEDDVEKIKREETSQGSKKEATREMLDILLNRGETGYKKFLESLDANKCFNAVCRLEPGFGGDGSAEPGIATDKLLTGSLGSFHRSTPPWCKDFLKDKRSADSPRLRTMKDNTLTNLQDVNEKDYVKTRALIEGLKILKSHHILGIIGAAGDGKTTLSMMIASQFIEEHPEYQPLLINDLDDLKEVNFEDDKYLYVIDDMYGKFNKLKARIDKWPTHLRSLRINKERGKLVIIYIMRDYIYRSSKYQLDKYHLFEDSIEKTTQIFLHKSKFSLNDEEKGYILDFYGVTSDKIIAKIFDCFGFPSIVSLCGKLMNDKLPEGLISSYDFLLLELETFWEENEYIYATLLLVFCLHTVSEKDLKQKSSDRIESVISSICKVVCKEFELKVAKCKLNELSDTFIKYIEENYMKIFSLRDFVEAPFLHHLSAKCMECALQYCSFELLMALVRTNDQEERCIIVRDINYDDLLMRCIKELRDKNTDIVNHPAFIDYTFLSRFLRMDGISNLLHDTQFINLGDIRDIQESGNFLHYITLHGDMRCLEAALSYSHNQLPQLVEEKTDIGWDIIGLAAVSMHDPIEKINLLKERKIGDCLALPHLAVYSDKFDIVEHISHFTNFDKSKQDTKSRTILHNACDSKHDNRQIINFLIGKAFDVNARDESGSTPLHLAVVRGKPQTVSILISKGAEVNAKDNMGRLPIHKISSLFGGRTNVLNQLIQAGSLLDEADNLGRIPLLEVIANVDRECFELLINRLSYVDLNKHIHSILLESTQLMNDSMFRSILNTINEIHINHLVGNILFKCCSSVDKMRILHSKGVDFNVLDDYSLSVLHHSCKFGSIDTVRYLVNEIGLNVMQKDHDGHTPVFYAVVSDIDPVKKLKFFLSEGCSLHVVDDVNRDLLLSSCSFGTLQTVEYLVNDVGLDINHKDNEGWTSAMNCSISKINPISKLKFLSSKGVSLHDVDKNNASLLHVSCQMGTVETVEYLVYEIGLGVNHKVSNGSTPAVYCSVSKINPLRKLKFLSSKGVSLHAVDNKNRSLLQVSCKMGTVETVEYLVNEIGLGVNHKDNDGATPAMYCSISNIDPIRKLKFLFSKGASLHAVDNNNESLLHVSCENGTVETVEYLVNEIGLDVNHKDNYGFTPAMYCSMSNINSISKLKFLSFKGVSLHTVDNNYKSLLHVSCQRGTIETVEYLVNEIGLGINLTDNDEGLRLTMYCSMSIINPISKLKFLSFKGLSLHVVNKNNGSLLHASCQTGTVETVEYLVNEVGLDVNHKDNIGWTPAMQCTISNIDPLRKLTFLFSKGASLHAVDNNNKSLLHVSCEKGTVETVEYLVNEILLDVNHKDIEGSTAAMFCSMSNINPISKFKFLSFKGLSLHTVDKNNRSLLQFSCQRGTVETVEYLVNEIGLDVNHKDNYGVTPALNCSMSNINPISKLKFLSFKGVSLHTVDNKNRSLLHASCQMGTIETVEYLVTEILLDVNHKDNNGLTPAVLCSVSNINPISKLKFLSFKGASLHAVYNNNMSLLHASCRMGTVETVEYLVNEIGLDANHKDNNGATPAMYCSNIDPISKLRFLSSKGTSLHSVDNNNKTLLHVSCQWGTVETVEYLVNDIGLDVSHKDIHGDTPVICCCVTNMDPVKKMKILSSKGINLINMNLLMVSCLGGTIETVEYLVNKIGLDVNQSHDNDTPLLLCLNSEIQKMEKICFLISNGALIIICRPYKDFFGDEDDSGKCSYPLHHSCYLGTLDTVRVLVNDAGYDVNYTDDEKMAALLWCFKTRIQQQEKIRFLIFKGGVITIFRPYKDFVSNIL</sequence>
<feature type="repeat" description="ANK" evidence="3">
    <location>
        <begin position="832"/>
        <end position="864"/>
    </location>
</feature>
<feature type="domain" description="CARD" evidence="4">
    <location>
        <begin position="138"/>
        <end position="218"/>
    </location>
</feature>
<dbReference type="SUPFAM" id="SSF47986">
    <property type="entry name" value="DEATH domain"/>
    <property type="match status" value="2"/>
</dbReference>
<dbReference type="PROSITE" id="PS50297">
    <property type="entry name" value="ANK_REP_REGION"/>
    <property type="match status" value="1"/>
</dbReference>
<evidence type="ECO:0000256" key="2">
    <source>
        <dbReference type="ARBA" id="ARBA00023043"/>
    </source>
</evidence>
<keyword evidence="6" id="KW-1185">Reference proteome</keyword>
<dbReference type="GO" id="GO:0042981">
    <property type="term" value="P:regulation of apoptotic process"/>
    <property type="evidence" value="ECO:0007669"/>
    <property type="project" value="InterPro"/>
</dbReference>
<protein>
    <recommendedName>
        <fullName evidence="4">CARD domain-containing protein</fullName>
    </recommendedName>
</protein>
<dbReference type="InterPro" id="IPR011029">
    <property type="entry name" value="DEATH-like_dom_sf"/>
</dbReference>
<dbReference type="CDD" id="cd01671">
    <property type="entry name" value="CARD"/>
    <property type="match status" value="2"/>
</dbReference>
<keyword evidence="1" id="KW-0677">Repeat</keyword>
<feature type="repeat" description="ANK" evidence="3">
    <location>
        <begin position="797"/>
        <end position="831"/>
    </location>
</feature>
<comment type="caution">
    <text evidence="5">The sequence shown here is derived from an EMBL/GenBank/DDBJ whole genome shotgun (WGS) entry which is preliminary data.</text>
</comment>
<evidence type="ECO:0000313" key="6">
    <source>
        <dbReference type="Proteomes" id="UP001347796"/>
    </source>
</evidence>